<evidence type="ECO:0000313" key="5">
    <source>
        <dbReference type="EMBL" id="GIF83857.1"/>
    </source>
</evidence>
<dbReference type="InterPro" id="IPR036388">
    <property type="entry name" value="WH-like_DNA-bd_sf"/>
</dbReference>
<dbReference type="SMART" id="SM00345">
    <property type="entry name" value="HTH_GNTR"/>
    <property type="match status" value="1"/>
</dbReference>
<dbReference type="GO" id="GO:0045892">
    <property type="term" value="P:negative regulation of DNA-templated transcription"/>
    <property type="evidence" value="ECO:0007669"/>
    <property type="project" value="TreeGrafter"/>
</dbReference>
<evidence type="ECO:0000259" key="4">
    <source>
        <dbReference type="PROSITE" id="PS50949"/>
    </source>
</evidence>
<dbReference type="AlphaFoldDB" id="A0A8J3JNC9"/>
<dbReference type="GO" id="GO:0003677">
    <property type="term" value="F:DNA binding"/>
    <property type="evidence" value="ECO:0007669"/>
    <property type="project" value="UniProtKB-KW"/>
</dbReference>
<dbReference type="PANTHER" id="PTHR44846">
    <property type="entry name" value="MANNOSYL-D-GLYCERATE TRANSPORT/METABOLISM SYSTEM REPRESSOR MNGR-RELATED"/>
    <property type="match status" value="1"/>
</dbReference>
<name>A0A8J3JNC9_9ACTN</name>
<dbReference type="PROSITE" id="PS50949">
    <property type="entry name" value="HTH_GNTR"/>
    <property type="match status" value="1"/>
</dbReference>
<dbReference type="PANTHER" id="PTHR44846:SF17">
    <property type="entry name" value="GNTR-FAMILY TRANSCRIPTIONAL REGULATOR"/>
    <property type="match status" value="1"/>
</dbReference>
<dbReference type="InterPro" id="IPR000524">
    <property type="entry name" value="Tscrpt_reg_HTH_GntR"/>
</dbReference>
<keyword evidence="3" id="KW-0804">Transcription</keyword>
<organism evidence="5 6">
    <name type="scientific">Catellatospora bangladeshensis</name>
    <dbReference type="NCBI Taxonomy" id="310355"/>
    <lineage>
        <taxon>Bacteria</taxon>
        <taxon>Bacillati</taxon>
        <taxon>Actinomycetota</taxon>
        <taxon>Actinomycetes</taxon>
        <taxon>Micromonosporales</taxon>
        <taxon>Micromonosporaceae</taxon>
        <taxon>Catellatospora</taxon>
    </lineage>
</organism>
<reference evidence="5 6" key="1">
    <citation type="submission" date="2021-01" db="EMBL/GenBank/DDBJ databases">
        <title>Whole genome shotgun sequence of Catellatospora bangladeshensis NBRC 107357.</title>
        <authorList>
            <person name="Komaki H."/>
            <person name="Tamura T."/>
        </authorList>
    </citation>
    <scope>NUCLEOTIDE SEQUENCE [LARGE SCALE GENOMIC DNA]</scope>
    <source>
        <strain evidence="5 6">NBRC 107357</strain>
    </source>
</reference>
<evidence type="ECO:0000256" key="3">
    <source>
        <dbReference type="ARBA" id="ARBA00023163"/>
    </source>
</evidence>
<evidence type="ECO:0000256" key="2">
    <source>
        <dbReference type="ARBA" id="ARBA00023125"/>
    </source>
</evidence>
<dbReference type="Gene3D" id="1.10.10.10">
    <property type="entry name" value="Winged helix-like DNA-binding domain superfamily/Winged helix DNA-binding domain"/>
    <property type="match status" value="1"/>
</dbReference>
<keyword evidence="1" id="KW-0805">Transcription regulation</keyword>
<dbReference type="EMBL" id="BONF01000031">
    <property type="protein sequence ID" value="GIF83857.1"/>
    <property type="molecule type" value="Genomic_DNA"/>
</dbReference>
<proteinExistence type="predicted"/>
<sequence length="73" mass="7730">MPAIPMSSTQIAADITARIESGEYQPGQQLPTIAKLAELYSVSDGTISRVMIVLRTRGTVIGVPGRGVFVPES</sequence>
<keyword evidence="2" id="KW-0238">DNA-binding</keyword>
<keyword evidence="6" id="KW-1185">Reference proteome</keyword>
<dbReference type="Pfam" id="PF00392">
    <property type="entry name" value="GntR"/>
    <property type="match status" value="1"/>
</dbReference>
<protein>
    <recommendedName>
        <fullName evidence="4">HTH gntR-type domain-containing protein</fullName>
    </recommendedName>
</protein>
<comment type="caution">
    <text evidence="5">The sequence shown here is derived from an EMBL/GenBank/DDBJ whole genome shotgun (WGS) entry which is preliminary data.</text>
</comment>
<dbReference type="InterPro" id="IPR036390">
    <property type="entry name" value="WH_DNA-bd_sf"/>
</dbReference>
<gene>
    <name evidence="5" type="ORF">Cba03nite_52060</name>
</gene>
<dbReference type="SUPFAM" id="SSF46785">
    <property type="entry name" value="Winged helix' DNA-binding domain"/>
    <property type="match status" value="1"/>
</dbReference>
<evidence type="ECO:0000256" key="1">
    <source>
        <dbReference type="ARBA" id="ARBA00023015"/>
    </source>
</evidence>
<dbReference type="GO" id="GO:0003700">
    <property type="term" value="F:DNA-binding transcription factor activity"/>
    <property type="evidence" value="ECO:0007669"/>
    <property type="project" value="InterPro"/>
</dbReference>
<feature type="domain" description="HTH gntR-type" evidence="4">
    <location>
        <begin position="5"/>
        <end position="73"/>
    </location>
</feature>
<dbReference type="CDD" id="cd07377">
    <property type="entry name" value="WHTH_GntR"/>
    <property type="match status" value="1"/>
</dbReference>
<dbReference type="InterPro" id="IPR050679">
    <property type="entry name" value="Bact_HTH_transcr_reg"/>
</dbReference>
<accession>A0A8J3JNC9</accession>
<evidence type="ECO:0000313" key="6">
    <source>
        <dbReference type="Proteomes" id="UP000601223"/>
    </source>
</evidence>
<dbReference type="Proteomes" id="UP000601223">
    <property type="component" value="Unassembled WGS sequence"/>
</dbReference>